<dbReference type="InterPro" id="IPR021365">
    <property type="entry name" value="DUF2891"/>
</dbReference>
<comment type="caution">
    <text evidence="2">The sequence shown here is derived from an EMBL/GenBank/DDBJ whole genome shotgun (WGS) entry which is preliminary data.</text>
</comment>
<gene>
    <name evidence="2" type="ORF">GCM10009627_27200</name>
</gene>
<dbReference type="RefSeq" id="WP_204607002.1">
    <property type="nucleotide sequence ID" value="NZ_BAAAJX010000016.1"/>
</dbReference>
<evidence type="ECO:0000313" key="2">
    <source>
        <dbReference type="EMBL" id="GAA1494374.1"/>
    </source>
</evidence>
<dbReference type="Pfam" id="PF11199">
    <property type="entry name" value="DUF2891"/>
    <property type="match status" value="1"/>
</dbReference>
<evidence type="ECO:0000313" key="3">
    <source>
        <dbReference type="Proteomes" id="UP001501742"/>
    </source>
</evidence>
<protein>
    <submittedName>
        <fullName evidence="2">DUF2891 domain-containing protein</fullName>
    </submittedName>
</protein>
<evidence type="ECO:0000256" key="1">
    <source>
        <dbReference type="SAM" id="MobiDB-lite"/>
    </source>
</evidence>
<keyword evidence="3" id="KW-1185">Reference proteome</keyword>
<dbReference type="Proteomes" id="UP001501742">
    <property type="component" value="Unassembled WGS sequence"/>
</dbReference>
<proteinExistence type="predicted"/>
<organism evidence="2 3">
    <name type="scientific">Curtobacterium herbarum</name>
    <dbReference type="NCBI Taxonomy" id="150122"/>
    <lineage>
        <taxon>Bacteria</taxon>
        <taxon>Bacillati</taxon>
        <taxon>Actinomycetota</taxon>
        <taxon>Actinomycetes</taxon>
        <taxon>Micrococcales</taxon>
        <taxon>Microbacteriaceae</taxon>
        <taxon>Curtobacterium</taxon>
    </lineage>
</organism>
<accession>A0ABN1ZF71</accession>
<sequence>MSHSDPAPVGSPSSPSSPSSPAPAPSSPDLGRAAWAPGFAAVALDNVTREYPYAAHHATAGPDDRALPVELHPAFATSYDWHSSVHMHWLATRLLAFGVPADLEARITAVLQAHLTTEHLAIEAAYLRATPHYERPYGWAWLMRLAAEVSASEVPAIRALAPGFVPVVDVLEDLVTRWVDGAAHPVRHGAHANSAFGLLLVLDGARSLGRDDLVATVSRAAREWFGDDAGWPFAWERSGHDFLSAGLAEADLMRAVLPAAEFGPWARAFFAEVAAGDAVLTPTTVRDENDPQQVHLFGLDLSRAGSARRIADALRAADPEDTALADLLDGAADRLLASGLEASVGEEYYSTHWLASFAWDAMEAREHA</sequence>
<reference evidence="2 3" key="1">
    <citation type="journal article" date="2019" name="Int. J. Syst. Evol. Microbiol.">
        <title>The Global Catalogue of Microorganisms (GCM) 10K type strain sequencing project: providing services to taxonomists for standard genome sequencing and annotation.</title>
        <authorList>
            <consortium name="The Broad Institute Genomics Platform"/>
            <consortium name="The Broad Institute Genome Sequencing Center for Infectious Disease"/>
            <person name="Wu L."/>
            <person name="Ma J."/>
        </authorList>
    </citation>
    <scope>NUCLEOTIDE SEQUENCE [LARGE SCALE GENOMIC DNA]</scope>
    <source>
        <strain evidence="2 3">JCM 12140</strain>
    </source>
</reference>
<feature type="region of interest" description="Disordered" evidence="1">
    <location>
        <begin position="1"/>
        <end position="29"/>
    </location>
</feature>
<name>A0ABN1ZF71_9MICO</name>
<dbReference type="EMBL" id="BAAAJX010000016">
    <property type="protein sequence ID" value="GAA1494374.1"/>
    <property type="molecule type" value="Genomic_DNA"/>
</dbReference>
<feature type="compositionally biased region" description="Low complexity" evidence="1">
    <location>
        <begin position="1"/>
        <end position="17"/>
    </location>
</feature>